<evidence type="ECO:0000313" key="3">
    <source>
        <dbReference type="Proteomes" id="UP000290218"/>
    </source>
</evidence>
<gene>
    <name evidence="2" type="ORF">ESB00_16200</name>
</gene>
<protein>
    <submittedName>
        <fullName evidence="2">Uncharacterized protein</fullName>
    </submittedName>
</protein>
<name>A0A4Q1C4P8_9BACT</name>
<evidence type="ECO:0000313" key="2">
    <source>
        <dbReference type="EMBL" id="RXK53239.1"/>
    </source>
</evidence>
<comment type="caution">
    <text evidence="2">The sequence shown here is derived from an EMBL/GenBank/DDBJ whole genome shotgun (WGS) entry which is preliminary data.</text>
</comment>
<dbReference type="EMBL" id="SDHX01000002">
    <property type="protein sequence ID" value="RXK53239.1"/>
    <property type="molecule type" value="Genomic_DNA"/>
</dbReference>
<sequence>MRPLLSVLCLLSSVLGPLARAATPVELAADVSYLRIHSIVLEREAIASALLKSRALVLDLRYPLDERDAGETLRQELATHPAKPRLYVLVSPATPVPVVGAIASSQTKLITLGVKGSRPEPQVVVLQTAADDRRAFDALTQGTPLAELISGKMDKERYDEAALVLEFKNGQTEVIPPVVSSAPAAEKPARLTDRVLQRALHLHRALQALKR</sequence>
<dbReference type="OrthoDB" id="199489at2"/>
<dbReference type="RefSeq" id="WP_129048828.1">
    <property type="nucleotide sequence ID" value="NZ_SDHX01000002.1"/>
</dbReference>
<proteinExistence type="predicted"/>
<evidence type="ECO:0000256" key="1">
    <source>
        <dbReference type="SAM" id="SignalP"/>
    </source>
</evidence>
<accession>A0A4Q1C4P8</accession>
<dbReference type="AlphaFoldDB" id="A0A4Q1C4P8"/>
<keyword evidence="3" id="KW-1185">Reference proteome</keyword>
<feature type="signal peptide" evidence="1">
    <location>
        <begin position="1"/>
        <end position="21"/>
    </location>
</feature>
<feature type="chain" id="PRO_5020662594" evidence="1">
    <location>
        <begin position="22"/>
        <end position="211"/>
    </location>
</feature>
<dbReference type="Proteomes" id="UP000290218">
    <property type="component" value="Unassembled WGS sequence"/>
</dbReference>
<reference evidence="2 3" key="1">
    <citation type="submission" date="2019-01" db="EMBL/GenBank/DDBJ databases">
        <title>Lacunisphaera sp. strain TWA-58.</title>
        <authorList>
            <person name="Chen W.-M."/>
        </authorList>
    </citation>
    <scope>NUCLEOTIDE SEQUENCE [LARGE SCALE GENOMIC DNA]</scope>
    <source>
        <strain evidence="2 3">TWA-58</strain>
    </source>
</reference>
<organism evidence="2 3">
    <name type="scientific">Oleiharenicola lentus</name>
    <dbReference type="NCBI Taxonomy" id="2508720"/>
    <lineage>
        <taxon>Bacteria</taxon>
        <taxon>Pseudomonadati</taxon>
        <taxon>Verrucomicrobiota</taxon>
        <taxon>Opitutia</taxon>
        <taxon>Opitutales</taxon>
        <taxon>Opitutaceae</taxon>
        <taxon>Oleiharenicola</taxon>
    </lineage>
</organism>
<keyword evidence="1" id="KW-0732">Signal</keyword>